<accession>A0ABD6AT70</accession>
<feature type="transmembrane region" description="Helical" evidence="1">
    <location>
        <begin position="50"/>
        <end position="74"/>
    </location>
</feature>
<organism evidence="2 3">
    <name type="scientific">Halomarina rubra</name>
    <dbReference type="NCBI Taxonomy" id="2071873"/>
    <lineage>
        <taxon>Archaea</taxon>
        <taxon>Methanobacteriati</taxon>
        <taxon>Methanobacteriota</taxon>
        <taxon>Stenosarchaea group</taxon>
        <taxon>Halobacteria</taxon>
        <taxon>Halobacteriales</taxon>
        <taxon>Natronomonadaceae</taxon>
        <taxon>Halomarina</taxon>
    </lineage>
</organism>
<comment type="caution">
    <text evidence="2">The sequence shown here is derived from an EMBL/GenBank/DDBJ whole genome shotgun (WGS) entry which is preliminary data.</text>
</comment>
<keyword evidence="3" id="KW-1185">Reference proteome</keyword>
<dbReference type="EMBL" id="JBHUDC010000002">
    <property type="protein sequence ID" value="MFD1512566.1"/>
    <property type="molecule type" value="Genomic_DNA"/>
</dbReference>
<dbReference type="AlphaFoldDB" id="A0ABD6AT70"/>
<feature type="transmembrane region" description="Helical" evidence="1">
    <location>
        <begin position="83"/>
        <end position="101"/>
    </location>
</feature>
<evidence type="ECO:0000313" key="2">
    <source>
        <dbReference type="EMBL" id="MFD1512566.1"/>
    </source>
</evidence>
<gene>
    <name evidence="2" type="ORF">ACFSBT_04635</name>
</gene>
<feature type="transmembrane region" description="Helical" evidence="1">
    <location>
        <begin position="113"/>
        <end position="133"/>
    </location>
</feature>
<dbReference type="InterPro" id="IPR021414">
    <property type="entry name" value="DUF3054"/>
</dbReference>
<name>A0ABD6AT70_9EURY</name>
<dbReference type="RefSeq" id="WP_250872537.1">
    <property type="nucleotide sequence ID" value="NZ_JALXFV010000002.1"/>
</dbReference>
<protein>
    <submittedName>
        <fullName evidence="2">DUF3054 domain-containing protein</fullName>
    </submittedName>
</protein>
<evidence type="ECO:0000313" key="3">
    <source>
        <dbReference type="Proteomes" id="UP001597187"/>
    </source>
</evidence>
<dbReference type="Proteomes" id="UP001597187">
    <property type="component" value="Unassembled WGS sequence"/>
</dbReference>
<keyword evidence="1" id="KW-0472">Membrane</keyword>
<keyword evidence="1" id="KW-1133">Transmembrane helix</keyword>
<sequence>MASSTSALRGRIDPSPATLGFVVGDLLLVGALLATGVVNHGGDPLAQVGAFLGTALPFYVGWLLTFPLAGVYALETRRSPRAAVLRVGGGWASAAIVGSALRATALFSGNAPLTFVAVMVGVGLAVLVPFHLLPFLSGAVGRRGTGESSN</sequence>
<dbReference type="Pfam" id="PF11255">
    <property type="entry name" value="DUF3054"/>
    <property type="match status" value="1"/>
</dbReference>
<proteinExistence type="predicted"/>
<evidence type="ECO:0000256" key="1">
    <source>
        <dbReference type="SAM" id="Phobius"/>
    </source>
</evidence>
<keyword evidence="1" id="KW-0812">Transmembrane</keyword>
<feature type="transmembrane region" description="Helical" evidence="1">
    <location>
        <begin position="18"/>
        <end position="38"/>
    </location>
</feature>
<reference evidence="2 3" key="1">
    <citation type="journal article" date="2019" name="Int. J. Syst. Evol. Microbiol.">
        <title>The Global Catalogue of Microorganisms (GCM) 10K type strain sequencing project: providing services to taxonomists for standard genome sequencing and annotation.</title>
        <authorList>
            <consortium name="The Broad Institute Genomics Platform"/>
            <consortium name="The Broad Institute Genome Sequencing Center for Infectious Disease"/>
            <person name="Wu L."/>
            <person name="Ma J."/>
        </authorList>
    </citation>
    <scope>NUCLEOTIDE SEQUENCE [LARGE SCALE GENOMIC DNA]</scope>
    <source>
        <strain evidence="2 3">CGMCC 1.12563</strain>
    </source>
</reference>